<dbReference type="AlphaFoldDB" id="A0A1F5P9M7"/>
<comment type="similarity">
    <text evidence="2 10">Belongs to the ABC-4 integral membrane protein family. FtsX subfamily.</text>
</comment>
<protein>
    <recommendedName>
        <fullName evidence="3 10">Cell division protein FtsX</fullName>
    </recommendedName>
</protein>
<dbReference type="GO" id="GO:0051301">
    <property type="term" value="P:cell division"/>
    <property type="evidence" value="ECO:0007669"/>
    <property type="project" value="UniProtKB-KW"/>
</dbReference>
<dbReference type="Gene3D" id="3.30.70.3040">
    <property type="match status" value="1"/>
</dbReference>
<dbReference type="PIRSF" id="PIRSF003097">
    <property type="entry name" value="FtsX"/>
    <property type="match status" value="1"/>
</dbReference>
<dbReference type="PANTHER" id="PTHR47755">
    <property type="entry name" value="CELL DIVISION PROTEIN FTSX"/>
    <property type="match status" value="1"/>
</dbReference>
<dbReference type="InterPro" id="IPR004513">
    <property type="entry name" value="FtsX"/>
</dbReference>
<evidence type="ECO:0000259" key="12">
    <source>
        <dbReference type="Pfam" id="PF02687"/>
    </source>
</evidence>
<dbReference type="GO" id="GO:0005886">
    <property type="term" value="C:plasma membrane"/>
    <property type="evidence" value="ECO:0007669"/>
    <property type="project" value="UniProtKB-SubCell"/>
</dbReference>
<accession>A0A1F5P9M7</accession>
<keyword evidence="7 11" id="KW-1133">Transmembrane helix</keyword>
<evidence type="ECO:0000256" key="3">
    <source>
        <dbReference type="ARBA" id="ARBA00021907"/>
    </source>
</evidence>
<feature type="domain" description="ABC3 transporter permease C-terminal" evidence="12">
    <location>
        <begin position="181"/>
        <end position="302"/>
    </location>
</feature>
<evidence type="ECO:0000259" key="13">
    <source>
        <dbReference type="Pfam" id="PF18075"/>
    </source>
</evidence>
<evidence type="ECO:0000256" key="11">
    <source>
        <dbReference type="SAM" id="Phobius"/>
    </source>
</evidence>
<reference evidence="14 15" key="1">
    <citation type="journal article" date="2016" name="Nat. Commun.">
        <title>Thousands of microbial genomes shed light on interconnected biogeochemical processes in an aquifer system.</title>
        <authorList>
            <person name="Anantharaman K."/>
            <person name="Brown C.T."/>
            <person name="Hug L.A."/>
            <person name="Sharon I."/>
            <person name="Castelle C.J."/>
            <person name="Probst A.J."/>
            <person name="Thomas B.C."/>
            <person name="Singh A."/>
            <person name="Wilkins M.J."/>
            <person name="Karaoz U."/>
            <person name="Brodie E.L."/>
            <person name="Williams K.H."/>
            <person name="Hubbard S.S."/>
            <person name="Banfield J.F."/>
        </authorList>
    </citation>
    <scope>NUCLEOTIDE SEQUENCE [LARGE SCALE GENOMIC DNA]</scope>
</reference>
<evidence type="ECO:0000256" key="2">
    <source>
        <dbReference type="ARBA" id="ARBA00007379"/>
    </source>
</evidence>
<name>A0A1F5P9M7_9BACT</name>
<keyword evidence="6 11" id="KW-0812">Transmembrane</keyword>
<evidence type="ECO:0000256" key="1">
    <source>
        <dbReference type="ARBA" id="ARBA00004651"/>
    </source>
</evidence>
<evidence type="ECO:0000256" key="4">
    <source>
        <dbReference type="ARBA" id="ARBA00022475"/>
    </source>
</evidence>
<dbReference type="Proteomes" id="UP000176786">
    <property type="component" value="Unassembled WGS sequence"/>
</dbReference>
<evidence type="ECO:0000256" key="8">
    <source>
        <dbReference type="ARBA" id="ARBA00023136"/>
    </source>
</evidence>
<evidence type="ECO:0000256" key="7">
    <source>
        <dbReference type="ARBA" id="ARBA00022989"/>
    </source>
</evidence>
<evidence type="ECO:0000313" key="14">
    <source>
        <dbReference type="EMBL" id="OGE86636.1"/>
    </source>
</evidence>
<feature type="transmembrane region" description="Helical" evidence="11">
    <location>
        <begin position="231"/>
        <end position="253"/>
    </location>
</feature>
<evidence type="ECO:0000256" key="10">
    <source>
        <dbReference type="PIRNR" id="PIRNR003097"/>
    </source>
</evidence>
<evidence type="ECO:0000256" key="6">
    <source>
        <dbReference type="ARBA" id="ARBA00022692"/>
    </source>
</evidence>
<feature type="transmembrane region" description="Helical" evidence="11">
    <location>
        <begin position="178"/>
        <end position="198"/>
    </location>
</feature>
<organism evidence="14 15">
    <name type="scientific">Candidatus Doudnabacteria bacterium RIFCSPHIGHO2_02_FULL_46_11</name>
    <dbReference type="NCBI Taxonomy" id="1817832"/>
    <lineage>
        <taxon>Bacteria</taxon>
        <taxon>Candidatus Doudnaibacteriota</taxon>
    </lineage>
</organism>
<dbReference type="PANTHER" id="PTHR47755:SF1">
    <property type="entry name" value="CELL DIVISION PROTEIN FTSX"/>
    <property type="match status" value="1"/>
</dbReference>
<dbReference type="InterPro" id="IPR040690">
    <property type="entry name" value="FtsX_ECD"/>
</dbReference>
<keyword evidence="5 10" id="KW-0132">Cell division</keyword>
<evidence type="ECO:0000313" key="15">
    <source>
        <dbReference type="Proteomes" id="UP000176786"/>
    </source>
</evidence>
<sequence>MGKITLLRVIKNGWQNFWRHVWLSAAAIAVMTVTLSVISILLVLSFLTNLSLDSIKDKVDISVDFELGTEESVIRNYEERVKQLPDVASTRYISADEAYLEFQKRHKDDIGIIEAIKELDENPLFPSLVIKATDISKYESISNTLKAEAAPAVHEINFEDNRRAIETLGKLTSGLARGGTVLAILFALVSVLVMYNTIRLTIYNRREEIEIMRLVGATNAYIRWPFIIEGIIYGLVAVLITMAVLLPLLSSFVPKMNDYLGISLNLTSVNSGLLWQLVAVQLFLGLVLGVLSSTFAVRKYLHE</sequence>
<feature type="transmembrane region" description="Helical" evidence="11">
    <location>
        <begin position="21"/>
        <end position="47"/>
    </location>
</feature>
<gene>
    <name evidence="14" type="ORF">A3J48_01695</name>
</gene>
<dbReference type="InterPro" id="IPR003838">
    <property type="entry name" value="ABC3_permease_C"/>
</dbReference>
<keyword evidence="8 10" id="KW-0472">Membrane</keyword>
<comment type="subcellular location">
    <subcellularLocation>
        <location evidence="1">Cell membrane</location>
        <topology evidence="1">Multi-pass membrane protein</topology>
    </subcellularLocation>
</comment>
<dbReference type="EMBL" id="MFES01000001">
    <property type="protein sequence ID" value="OGE86636.1"/>
    <property type="molecule type" value="Genomic_DNA"/>
</dbReference>
<dbReference type="Pfam" id="PF02687">
    <property type="entry name" value="FtsX"/>
    <property type="match status" value="1"/>
</dbReference>
<evidence type="ECO:0000256" key="9">
    <source>
        <dbReference type="ARBA" id="ARBA00023306"/>
    </source>
</evidence>
<feature type="transmembrane region" description="Helical" evidence="11">
    <location>
        <begin position="273"/>
        <end position="297"/>
    </location>
</feature>
<feature type="domain" description="FtsX extracellular" evidence="13">
    <location>
        <begin position="59"/>
        <end position="147"/>
    </location>
</feature>
<dbReference type="Pfam" id="PF18075">
    <property type="entry name" value="FtsX_ECD"/>
    <property type="match status" value="1"/>
</dbReference>
<keyword evidence="4 10" id="KW-1003">Cell membrane</keyword>
<evidence type="ECO:0000256" key="5">
    <source>
        <dbReference type="ARBA" id="ARBA00022618"/>
    </source>
</evidence>
<dbReference type="STRING" id="1817832.A3J48_01695"/>
<comment type="caution">
    <text evidence="14">The sequence shown here is derived from an EMBL/GenBank/DDBJ whole genome shotgun (WGS) entry which is preliminary data.</text>
</comment>
<keyword evidence="9 10" id="KW-0131">Cell cycle</keyword>
<proteinExistence type="inferred from homology"/>